<feature type="region of interest" description="Disordered" evidence="5">
    <location>
        <begin position="225"/>
        <end position="290"/>
    </location>
</feature>
<evidence type="ECO:0000313" key="7">
    <source>
        <dbReference type="Proteomes" id="UP000008672"/>
    </source>
</evidence>
<dbReference type="EMBL" id="AFYH01127526">
    <property type="status" value="NOT_ANNOTATED_CDS"/>
    <property type="molecule type" value="Genomic_DNA"/>
</dbReference>
<dbReference type="OMA" id="AHIVEKC"/>
<dbReference type="STRING" id="7897.ENSLACP00000013483"/>
<dbReference type="HOGENOM" id="CLU_063313_0_0_1"/>
<evidence type="ECO:0000256" key="2">
    <source>
        <dbReference type="ARBA" id="ARBA00008332"/>
    </source>
</evidence>
<organism evidence="6 7">
    <name type="scientific">Latimeria chalumnae</name>
    <name type="common">Coelacanth</name>
    <dbReference type="NCBI Taxonomy" id="7897"/>
    <lineage>
        <taxon>Eukaryota</taxon>
        <taxon>Metazoa</taxon>
        <taxon>Chordata</taxon>
        <taxon>Craniata</taxon>
        <taxon>Vertebrata</taxon>
        <taxon>Euteleostomi</taxon>
        <taxon>Coelacanthiformes</taxon>
        <taxon>Coelacanthidae</taxon>
        <taxon>Latimeria</taxon>
    </lineage>
</organism>
<protein>
    <submittedName>
        <fullName evidence="6">Myeloid leukemia factor 1</fullName>
    </submittedName>
</protein>
<keyword evidence="7" id="KW-1185">Reference proteome</keyword>
<gene>
    <name evidence="6" type="primary">MLF1</name>
</gene>
<reference evidence="7" key="1">
    <citation type="submission" date="2011-08" db="EMBL/GenBank/DDBJ databases">
        <title>The draft genome of Latimeria chalumnae.</title>
        <authorList>
            <person name="Di Palma F."/>
            <person name="Alfoldi J."/>
            <person name="Johnson J."/>
            <person name="Berlin A."/>
            <person name="Gnerre S."/>
            <person name="Jaffe D."/>
            <person name="MacCallum I."/>
            <person name="Young S."/>
            <person name="Walker B.J."/>
            <person name="Lander E."/>
            <person name="Lindblad-Toh K."/>
        </authorList>
    </citation>
    <scope>NUCLEOTIDE SEQUENCE [LARGE SCALE GENOMIC DNA]</scope>
    <source>
        <strain evidence="7">Wild caught</strain>
    </source>
</reference>
<dbReference type="Pfam" id="PF10248">
    <property type="entry name" value="Mlf1IP"/>
    <property type="match status" value="1"/>
</dbReference>
<dbReference type="GO" id="GO:0005737">
    <property type="term" value="C:cytoplasm"/>
    <property type="evidence" value="ECO:0007669"/>
    <property type="project" value="UniProtKB-SubCell"/>
</dbReference>
<reference evidence="6" key="3">
    <citation type="submission" date="2025-09" db="UniProtKB">
        <authorList>
            <consortium name="Ensembl"/>
        </authorList>
    </citation>
    <scope>IDENTIFICATION</scope>
</reference>
<dbReference type="FunCoup" id="H3AV12">
    <property type="interactions" value="588"/>
</dbReference>
<proteinExistence type="inferred from homology"/>
<keyword evidence="4" id="KW-0597">Phosphoprotein</keyword>
<evidence type="ECO:0000256" key="1">
    <source>
        <dbReference type="ARBA" id="ARBA00004496"/>
    </source>
</evidence>
<comment type="subcellular location">
    <subcellularLocation>
        <location evidence="1">Cytoplasm</location>
    </subcellularLocation>
</comment>
<keyword evidence="3" id="KW-0963">Cytoplasm</keyword>
<dbReference type="eggNOG" id="KOG4049">
    <property type="taxonomic scope" value="Eukaryota"/>
</dbReference>
<reference evidence="6" key="2">
    <citation type="submission" date="2025-08" db="UniProtKB">
        <authorList>
            <consortium name="Ensembl"/>
        </authorList>
    </citation>
    <scope>IDENTIFICATION</scope>
</reference>
<sequence length="290" mass="32726">MFGGPVRDLDEDPFFEDPFRAHREHVRQVMRSFSDPFGRDPFFSATDGRERASDQRGSSQMALRDDHRGMSRSLVPFDSFGGMDRNVRDPFSMMNNMMAAMRNNMFDMHGNIEHVSADPSAHSFSSSSVMTYSKQGDEAPKVFQASSQTRSVPGGVKETRKAVKDSESGVERMAIGHHIKDRAHIVEKCKNKKTGQNEMKQDFVNLDEAEAQLFDDEWQRNVSKFMPSGSSTRLEAPKHRSVHHAAVMNDENPGRREKTYPKTPVGDSRRRKVSVEGLNVQGSSVKANKK</sequence>
<dbReference type="GeneID" id="102364384"/>
<comment type="similarity">
    <text evidence="2">Belongs to the MLF family.</text>
</comment>
<dbReference type="EMBL" id="AFYH01127527">
    <property type="status" value="NOT_ANNOTATED_CDS"/>
    <property type="molecule type" value="Genomic_DNA"/>
</dbReference>
<feature type="region of interest" description="Disordered" evidence="5">
    <location>
        <begin position="40"/>
        <end position="68"/>
    </location>
</feature>
<name>H3AV12_LATCH</name>
<dbReference type="EMBL" id="AFYH01127528">
    <property type="status" value="NOT_ANNOTATED_CDS"/>
    <property type="molecule type" value="Genomic_DNA"/>
</dbReference>
<dbReference type="KEGG" id="lcm:102364384"/>
<dbReference type="InParanoid" id="H3AV12"/>
<evidence type="ECO:0000256" key="3">
    <source>
        <dbReference type="ARBA" id="ARBA00022490"/>
    </source>
</evidence>
<evidence type="ECO:0000256" key="5">
    <source>
        <dbReference type="SAM" id="MobiDB-lite"/>
    </source>
</evidence>
<dbReference type="RefSeq" id="XP_006002220.1">
    <property type="nucleotide sequence ID" value="XM_006002158.3"/>
</dbReference>
<dbReference type="CTD" id="4291"/>
<evidence type="ECO:0000256" key="4">
    <source>
        <dbReference type="ARBA" id="ARBA00022553"/>
    </source>
</evidence>
<dbReference type="PANTHER" id="PTHR13105">
    <property type="entry name" value="MYELOID LEUKEMIA FACTOR"/>
    <property type="match status" value="1"/>
</dbReference>
<accession>H3AV12</accession>
<feature type="compositionally biased region" description="Polar residues" evidence="5">
    <location>
        <begin position="280"/>
        <end position="290"/>
    </location>
</feature>
<dbReference type="EMBL" id="AFYH01127530">
    <property type="status" value="NOT_ANNOTATED_CDS"/>
    <property type="molecule type" value="Genomic_DNA"/>
</dbReference>
<dbReference type="OrthoDB" id="8707547at2759"/>
<evidence type="ECO:0000313" key="6">
    <source>
        <dbReference type="Ensembl" id="ENSLACP00000013483.1"/>
    </source>
</evidence>
<dbReference type="AlphaFoldDB" id="H3AV12"/>
<dbReference type="GeneTree" id="ENSGT00390000005023"/>
<dbReference type="Bgee" id="ENSLACG00000011870">
    <property type="expression patterns" value="Expressed in muscle tissue and 6 other cell types or tissues"/>
</dbReference>
<dbReference type="Proteomes" id="UP000008672">
    <property type="component" value="Unassembled WGS sequence"/>
</dbReference>
<dbReference type="EMBL" id="AFYH01127529">
    <property type="status" value="NOT_ANNOTATED_CDS"/>
    <property type="molecule type" value="Genomic_DNA"/>
</dbReference>
<dbReference type="Ensembl" id="ENSLACT00000013579.1">
    <property type="protein sequence ID" value="ENSLACP00000013483.1"/>
    <property type="gene ID" value="ENSLACG00000011870.2"/>
</dbReference>
<dbReference type="InterPro" id="IPR019376">
    <property type="entry name" value="Myeloid_leukemia_factor"/>
</dbReference>